<accession>A0A7C9QTF5</accession>
<dbReference type="PANTHER" id="PTHR33221">
    <property type="entry name" value="WINGED HELIX-TURN-HELIX TRANSCRIPTIONAL REGULATOR, RRF2 FAMILY"/>
    <property type="match status" value="1"/>
</dbReference>
<protein>
    <submittedName>
        <fullName evidence="1">Rrf2 family transcriptional regulator</fullName>
    </submittedName>
</protein>
<dbReference type="InterPro" id="IPR030489">
    <property type="entry name" value="TR_Rrf2-type_CS"/>
</dbReference>
<dbReference type="EMBL" id="JAAIYP010000035">
    <property type="protein sequence ID" value="NFV80125.1"/>
    <property type="molecule type" value="Genomic_DNA"/>
</dbReference>
<dbReference type="InterPro" id="IPR036390">
    <property type="entry name" value="WH_DNA-bd_sf"/>
</dbReference>
<proteinExistence type="predicted"/>
<dbReference type="NCBIfam" id="TIGR00738">
    <property type="entry name" value="rrf2_super"/>
    <property type="match status" value="1"/>
</dbReference>
<comment type="caution">
    <text evidence="1">The sequence shown here is derived from an EMBL/GenBank/DDBJ whole genome shotgun (WGS) entry which is preliminary data.</text>
</comment>
<dbReference type="GO" id="GO:0005829">
    <property type="term" value="C:cytosol"/>
    <property type="evidence" value="ECO:0007669"/>
    <property type="project" value="TreeGrafter"/>
</dbReference>
<dbReference type="GO" id="GO:0003700">
    <property type="term" value="F:DNA-binding transcription factor activity"/>
    <property type="evidence" value="ECO:0007669"/>
    <property type="project" value="TreeGrafter"/>
</dbReference>
<evidence type="ECO:0000313" key="2">
    <source>
        <dbReference type="Proteomes" id="UP000480684"/>
    </source>
</evidence>
<dbReference type="SUPFAM" id="SSF46785">
    <property type="entry name" value="Winged helix' DNA-binding domain"/>
    <property type="match status" value="1"/>
</dbReference>
<keyword evidence="2" id="KW-1185">Reference proteome</keyword>
<dbReference type="Proteomes" id="UP000480684">
    <property type="component" value="Unassembled WGS sequence"/>
</dbReference>
<dbReference type="RefSeq" id="WP_163677771.1">
    <property type="nucleotide sequence ID" value="NZ_JAAIYP010000035.1"/>
</dbReference>
<dbReference type="AlphaFoldDB" id="A0A7C9QTF5"/>
<dbReference type="Pfam" id="PF02082">
    <property type="entry name" value="Rrf2"/>
    <property type="match status" value="1"/>
</dbReference>
<gene>
    <name evidence="1" type="ORF">G4223_08385</name>
</gene>
<evidence type="ECO:0000313" key="1">
    <source>
        <dbReference type="EMBL" id="NFV80125.1"/>
    </source>
</evidence>
<reference evidence="1 2" key="1">
    <citation type="submission" date="2020-02" db="EMBL/GenBank/DDBJ databases">
        <authorList>
            <person name="Dziuba M."/>
            <person name="Kuznetsov B."/>
            <person name="Mardanov A."/>
            <person name="Ravin N."/>
            <person name="Grouzdev D."/>
        </authorList>
    </citation>
    <scope>NUCLEOTIDE SEQUENCE [LARGE SCALE GENOMIC DNA]</scope>
    <source>
        <strain evidence="1 2">SpK</strain>
    </source>
</reference>
<dbReference type="PROSITE" id="PS01332">
    <property type="entry name" value="HTH_RRF2_1"/>
    <property type="match status" value="1"/>
</dbReference>
<sequence length="128" mass="13667">MQLHKATRCAVFALAELAAEPRRAVSAGQIAGKYGLSLNHLAKVLTELARSGLVEAARGAGGGYRFVGDAHRTTLLEVAALFEPVDTPPSTLGKEAQAVNRLLDSLEERARAPFLAMTLEEMLRLAGR</sequence>
<organism evidence="1 2">
    <name type="scientific">Magnetospirillum aberrantis SpK</name>
    <dbReference type="NCBI Taxonomy" id="908842"/>
    <lineage>
        <taxon>Bacteria</taxon>
        <taxon>Pseudomonadati</taxon>
        <taxon>Pseudomonadota</taxon>
        <taxon>Alphaproteobacteria</taxon>
        <taxon>Rhodospirillales</taxon>
        <taxon>Rhodospirillaceae</taxon>
        <taxon>Magnetospirillum</taxon>
    </lineage>
</organism>
<name>A0A7C9QTF5_9PROT</name>
<dbReference type="Gene3D" id="1.10.10.10">
    <property type="entry name" value="Winged helix-like DNA-binding domain superfamily/Winged helix DNA-binding domain"/>
    <property type="match status" value="1"/>
</dbReference>
<dbReference type="InterPro" id="IPR000944">
    <property type="entry name" value="Tscrpt_reg_Rrf2"/>
</dbReference>
<dbReference type="PROSITE" id="PS51197">
    <property type="entry name" value="HTH_RRF2_2"/>
    <property type="match status" value="1"/>
</dbReference>
<dbReference type="InterPro" id="IPR036388">
    <property type="entry name" value="WH-like_DNA-bd_sf"/>
</dbReference>
<dbReference type="PANTHER" id="PTHR33221:SF15">
    <property type="entry name" value="HTH-TYPE TRANSCRIPTIONAL REGULATOR YWGB-RELATED"/>
    <property type="match status" value="1"/>
</dbReference>